<feature type="chain" id="PRO_5019114893" evidence="8">
    <location>
        <begin position="27"/>
        <end position="729"/>
    </location>
</feature>
<dbReference type="InterPro" id="IPR034005">
    <property type="entry name" value="M3A_DCP"/>
</dbReference>
<protein>
    <submittedName>
        <fullName evidence="10">M3 family peptidase</fullName>
    </submittedName>
</protein>
<dbReference type="PANTHER" id="PTHR43660">
    <property type="entry name" value="DIPEPTIDYL CARBOXYPEPTIDASE"/>
    <property type="match status" value="1"/>
</dbReference>
<dbReference type="InterPro" id="IPR024079">
    <property type="entry name" value="MetalloPept_cat_dom_sf"/>
</dbReference>
<dbReference type="Pfam" id="PF01432">
    <property type="entry name" value="Peptidase_M3"/>
    <property type="match status" value="1"/>
</dbReference>
<proteinExistence type="inferred from homology"/>
<comment type="caution">
    <text evidence="10">The sequence shown here is derived from an EMBL/GenBank/DDBJ whole genome shotgun (WGS) entry which is preliminary data.</text>
</comment>
<dbReference type="PANTHER" id="PTHR43660:SF1">
    <property type="entry name" value="DIPEPTIDYL CARBOXYPEPTIDASE"/>
    <property type="match status" value="1"/>
</dbReference>
<dbReference type="Gene3D" id="3.40.390.10">
    <property type="entry name" value="Collagenase (Catalytic Domain)"/>
    <property type="match status" value="1"/>
</dbReference>
<dbReference type="AlphaFoldDB" id="A0A437QBK4"/>
<keyword evidence="3 7" id="KW-0479">Metal-binding</keyword>
<dbReference type="Proteomes" id="UP000283077">
    <property type="component" value="Unassembled WGS sequence"/>
</dbReference>
<accession>A0A437QBK4</accession>
<evidence type="ECO:0000256" key="7">
    <source>
        <dbReference type="RuleBase" id="RU003435"/>
    </source>
</evidence>
<name>A0A437QBK4_9GAMM</name>
<dbReference type="RefSeq" id="WP_127701098.1">
    <property type="nucleotide sequence ID" value="NZ_SACS01000034.1"/>
</dbReference>
<evidence type="ECO:0000256" key="2">
    <source>
        <dbReference type="ARBA" id="ARBA00022670"/>
    </source>
</evidence>
<dbReference type="InterPro" id="IPR024077">
    <property type="entry name" value="Neurolysin/TOP_dom2"/>
</dbReference>
<comment type="similarity">
    <text evidence="1 7">Belongs to the peptidase M3 family.</text>
</comment>
<evidence type="ECO:0000256" key="8">
    <source>
        <dbReference type="SAM" id="SignalP"/>
    </source>
</evidence>
<keyword evidence="11" id="KW-1185">Reference proteome</keyword>
<dbReference type="SUPFAM" id="SSF55486">
    <property type="entry name" value="Metalloproteases ('zincins'), catalytic domain"/>
    <property type="match status" value="1"/>
</dbReference>
<dbReference type="InterPro" id="IPR001567">
    <property type="entry name" value="Pept_M3A_M3B_dom"/>
</dbReference>
<evidence type="ECO:0000256" key="4">
    <source>
        <dbReference type="ARBA" id="ARBA00022801"/>
    </source>
</evidence>
<organism evidence="10 11">
    <name type="scientific">Rheinheimera riviphila</name>
    <dbReference type="NCBI Taxonomy" id="1834037"/>
    <lineage>
        <taxon>Bacteria</taxon>
        <taxon>Pseudomonadati</taxon>
        <taxon>Pseudomonadota</taxon>
        <taxon>Gammaproteobacteria</taxon>
        <taxon>Chromatiales</taxon>
        <taxon>Chromatiaceae</taxon>
        <taxon>Rheinheimera</taxon>
    </lineage>
</organism>
<evidence type="ECO:0000256" key="5">
    <source>
        <dbReference type="ARBA" id="ARBA00022833"/>
    </source>
</evidence>
<keyword evidence="4 7" id="KW-0378">Hydrolase</keyword>
<dbReference type="GO" id="GO:0006508">
    <property type="term" value="P:proteolysis"/>
    <property type="evidence" value="ECO:0007669"/>
    <property type="project" value="UniProtKB-KW"/>
</dbReference>
<dbReference type="GO" id="GO:0004222">
    <property type="term" value="F:metalloendopeptidase activity"/>
    <property type="evidence" value="ECO:0007669"/>
    <property type="project" value="InterPro"/>
</dbReference>
<dbReference type="OrthoDB" id="9773538at2"/>
<keyword evidence="8" id="KW-0732">Signal</keyword>
<evidence type="ECO:0000313" key="10">
    <source>
        <dbReference type="EMBL" id="RVU31942.1"/>
    </source>
</evidence>
<dbReference type="GO" id="GO:0004180">
    <property type="term" value="F:carboxypeptidase activity"/>
    <property type="evidence" value="ECO:0007669"/>
    <property type="project" value="TreeGrafter"/>
</dbReference>
<keyword evidence="6 7" id="KW-0482">Metalloprotease</keyword>
<reference evidence="10 11" key="1">
    <citation type="submission" date="2019-01" db="EMBL/GenBank/DDBJ databases">
        <authorList>
            <person name="Chen W.-M."/>
        </authorList>
    </citation>
    <scope>NUCLEOTIDE SEQUENCE [LARGE SCALE GENOMIC DNA]</scope>
    <source>
        <strain evidence="10 11">KYPC3</strain>
    </source>
</reference>
<dbReference type="PROSITE" id="PS51257">
    <property type="entry name" value="PROKAR_LIPOPROTEIN"/>
    <property type="match status" value="1"/>
</dbReference>
<dbReference type="CDD" id="cd06456">
    <property type="entry name" value="M3A_DCP"/>
    <property type="match status" value="1"/>
</dbReference>
<dbReference type="GO" id="GO:0046872">
    <property type="term" value="F:metal ion binding"/>
    <property type="evidence" value="ECO:0007669"/>
    <property type="project" value="UniProtKB-UniRule"/>
</dbReference>
<dbReference type="InterPro" id="IPR045090">
    <property type="entry name" value="Pept_M3A_M3B"/>
</dbReference>
<gene>
    <name evidence="10" type="ORF">EOE67_19425</name>
</gene>
<sequence>MNKTMVATAVAAILALSACTDNKAPAQTETAPAATVAAEVKAEQTPVAATNPLLVASTLQYGAPEFDKIKVEHYQPAMEQGIVEHAAEIEKIANNPEAATFENTIVAMEKSGELLDRASTVFFNMTGTISNPEILKIQSAMAPKLAAHGDNINLNPTLFARVQAIYDNRASLNLDAEALRLTEVYYDRFVRAGAKLTDEQKTKIRALNEEHSKLTNQYGQNLLQITKDIAVFVDSKEQLAGMSDAEITAAAEGAKAAGKEGKFIVALTNTTRQPVLSVLENRELRKQIWEASAYRGTSGETDNRPLVSRLAQIRAERAQLLGYDSWADYQLEKAMAQKPQAVLSMLGGMAPAVVANTKLEAAAIQEMIKSTGADFELQPWDWEFYAEKVRKAKFDLDENEVKQYFEFERVLQDGVFFTMNKLFGITMKPRPDLPGYHPDVKAYEVFDADGSSIGLFYADYFAREGKRGGAWMSSFVDQSGLNGTKPVIVNVMNIPKGPAGEPTLVSYDNVTTMFHEFGHALHGMFSAVKYPTLAGTSVSRDFVEFPSTFQEDWAAYPQVIANYAKHYKTGEPIPAELLAKIMKSRSFNQGFDTLEYLAAALVDMEWHALKADAPLQDVEKFEAAALKKHGVDIAAVPPRYKSTFFSHSIGGGYSAGYYAYMWSEILAADAFAYVQSQGGLKLENGQNYRKHILSVGNTLPPMEAYKNFRGQEPTTDALLIRRGLKTAVN</sequence>
<evidence type="ECO:0000313" key="11">
    <source>
        <dbReference type="Proteomes" id="UP000283077"/>
    </source>
</evidence>
<dbReference type="EMBL" id="SACS01000034">
    <property type="protein sequence ID" value="RVU31942.1"/>
    <property type="molecule type" value="Genomic_DNA"/>
</dbReference>
<evidence type="ECO:0000259" key="9">
    <source>
        <dbReference type="Pfam" id="PF01432"/>
    </source>
</evidence>
<dbReference type="Gene3D" id="1.10.1370.10">
    <property type="entry name" value="Neurolysin, domain 3"/>
    <property type="match status" value="1"/>
</dbReference>
<evidence type="ECO:0000256" key="3">
    <source>
        <dbReference type="ARBA" id="ARBA00022723"/>
    </source>
</evidence>
<comment type="cofactor">
    <cofactor evidence="7">
        <name>Zn(2+)</name>
        <dbReference type="ChEBI" id="CHEBI:29105"/>
    </cofactor>
    <text evidence="7">Binds 1 zinc ion.</text>
</comment>
<evidence type="ECO:0000256" key="6">
    <source>
        <dbReference type="ARBA" id="ARBA00023049"/>
    </source>
</evidence>
<feature type="domain" description="Peptidase M3A/M3B catalytic" evidence="9">
    <location>
        <begin position="279"/>
        <end position="722"/>
    </location>
</feature>
<dbReference type="FunFam" id="3.40.390.10:FF:000009">
    <property type="entry name" value="Oligopeptidase A"/>
    <property type="match status" value="1"/>
</dbReference>
<dbReference type="GO" id="GO:0005829">
    <property type="term" value="C:cytosol"/>
    <property type="evidence" value="ECO:0007669"/>
    <property type="project" value="UniProtKB-ARBA"/>
</dbReference>
<evidence type="ECO:0000256" key="1">
    <source>
        <dbReference type="ARBA" id="ARBA00006040"/>
    </source>
</evidence>
<keyword evidence="5 7" id="KW-0862">Zinc</keyword>
<feature type="signal peptide" evidence="8">
    <location>
        <begin position="1"/>
        <end position="26"/>
    </location>
</feature>
<keyword evidence="2 7" id="KW-0645">Protease</keyword>